<keyword evidence="5" id="KW-0547">Nucleotide-binding</keyword>
<dbReference type="InterPro" id="IPR013783">
    <property type="entry name" value="Ig-like_fold"/>
</dbReference>
<dbReference type="InterPro" id="IPR005467">
    <property type="entry name" value="His_kinase_dom"/>
</dbReference>
<evidence type="ECO:0000256" key="8">
    <source>
        <dbReference type="ARBA" id="ARBA00023012"/>
    </source>
</evidence>
<dbReference type="SMART" id="SM00448">
    <property type="entry name" value="REC"/>
    <property type="match status" value="1"/>
</dbReference>
<dbReference type="InterPro" id="IPR001789">
    <property type="entry name" value="Sig_transdc_resp-reg_receiver"/>
</dbReference>
<dbReference type="InterPro" id="IPR004358">
    <property type="entry name" value="Sig_transdc_His_kin-like_C"/>
</dbReference>
<evidence type="ECO:0000256" key="6">
    <source>
        <dbReference type="ARBA" id="ARBA00022777"/>
    </source>
</evidence>
<dbReference type="InterPro" id="IPR009057">
    <property type="entry name" value="Homeodomain-like_sf"/>
</dbReference>
<dbReference type="Proteomes" id="UP001220610">
    <property type="component" value="Chromosome"/>
</dbReference>
<dbReference type="Gene3D" id="1.10.10.60">
    <property type="entry name" value="Homeodomain-like"/>
    <property type="match status" value="1"/>
</dbReference>
<dbReference type="InterPro" id="IPR018060">
    <property type="entry name" value="HTH_AraC"/>
</dbReference>
<dbReference type="Gene3D" id="2.130.10.10">
    <property type="entry name" value="YVTN repeat-like/Quinoprotein amine dehydrogenase"/>
    <property type="match status" value="2"/>
</dbReference>
<dbReference type="GO" id="GO:0043565">
    <property type="term" value="F:sequence-specific DNA binding"/>
    <property type="evidence" value="ECO:0007669"/>
    <property type="project" value="InterPro"/>
</dbReference>
<dbReference type="Pfam" id="PF00512">
    <property type="entry name" value="HisKA"/>
    <property type="match status" value="1"/>
</dbReference>
<dbReference type="SUPFAM" id="SSF52172">
    <property type="entry name" value="CheY-like"/>
    <property type="match status" value="1"/>
</dbReference>
<evidence type="ECO:0000256" key="4">
    <source>
        <dbReference type="ARBA" id="ARBA00022679"/>
    </source>
</evidence>
<sequence length="1398" mass="159268">MCVIPSGKWLMAQPAQFRFNTIGLDQGLSNNRITSITKDQQGFLWFGTAAGLNRFDGYTFKVFLHKEGDSTSINDNFIDKIVPGPLQSLWAYTPKGWNKYDPRTETFISRPRQFLQQIGLPHEWFTTIVTDRQGDSWFVYPDEGFFCYHRAEAKTAHFNDHSGPFPLYSNHVTALAFDTLGNYWVAYAEGVLEKRSCRDHRLLLRNTALQQAARGNSLQYRMVIDKENDLWLYVQGQQQGAWWYRSATDSLIAVNKSSRYLRLNNDIVNGIVQDDRGNIWVATDHGGINLVDKKEGRVRYISSNSNMYENAINAVFRDELGTIWMGTFKTGINYFNEKKSAFLLYQHDVADRSSLPFNDVNCFAEDKKGNLWIGTNGGGLIYFNRAANTYRQYRSNPADKNSLSNDIVTSLFIDRDNKLWIGTYFGGLNCFDGKQFIRYQRRENKSPGQPDESIWEILEDSRGRLWIGTLTNGLELFDRQQQQFQSYRYPHAFTYSTNAIIEDRKGDIWEGGSAGINLYDAQGKLIRQFTHIEENPNSLSNTTVLDIVEDAHGGIWIATRDGLNLYDPRTDQFTRFRSEDGLPHSTVLRILKDQQHNLWLSTPSGLCNVRIGYEGNKVSAQFRNYDETDGLQGRVFNDDAALVTKAGELVFGGSNGFNIFFPPAFTSAAFQPPLVFTDLQLFNNSVQVGKKYDGRIILPETITATRKLVLRHDQNAFAIEFAALQYVDAAKVRYLYQLKGFNDSWISADGNNRKISFTGLNPGSYTLSVRARNENGDWMPGSVDLQIQILPPFWLSPWAYCLYGLLIIGGLLYGRYRIIHRTRLQFKKEQEDLEARRNEELNAMKIHFFTNVSHEFKTPLALILTPVEKLLQQPYPESEHRQFQLIHRNARRLLNMVNELLDFRKLEMSELKLNKRSADVFRFCKEVFDSFSDIAERKNIHFSFHAEDQDLVMAFDADKLERVLFNLLSNAFKFTHEGGAVSMQVRKLRQEPQDYVEIKVSDTGIGIPAGKLEKIFERFFQNEVPGSIINQGSGIGLSISREFVRLHGGAIHAESTVGQGSDLVVLLPVLQAEDVPEAALVADPETLLPEPVKEPAQEISGPQQVIGKERLGAATAEQAILPVQKAIPEPQKGMPPVRKTILLVEDNEDYRFYIKDNLKEYFTVIEAANGKEGWQKALSGHPDLIVSDINMPELSGIELCQKIRSDKRTSFIPIILLTVLSSELSQLKGLGTGANDYITKPFNFELLLSRIRNLLAQQDKFRETYQKQVTVAATEPAQPVSTDTDFVQKALAVVEKNMANPDFSVEELSRELLLGRATLYKKLFTLTGQTPIEFIRSIRLQRAKQLLETGQWTIAEIAYEVGFSDPKYFTKVFRESFQITPSAYQDTHRKEQDKDVNS</sequence>
<feature type="domain" description="Histidine kinase" evidence="14">
    <location>
        <begin position="851"/>
        <end position="1071"/>
    </location>
</feature>
<dbReference type="InterPro" id="IPR018062">
    <property type="entry name" value="HTH_AraC-typ_CS"/>
</dbReference>
<dbReference type="Pfam" id="PF02518">
    <property type="entry name" value="HATPase_c"/>
    <property type="match status" value="1"/>
</dbReference>
<dbReference type="PROSITE" id="PS01124">
    <property type="entry name" value="HTH_ARAC_FAMILY_2"/>
    <property type="match status" value="1"/>
</dbReference>
<keyword evidence="3 12" id="KW-0597">Phosphoprotein</keyword>
<feature type="modified residue" description="4-aspartylphosphate" evidence="12">
    <location>
        <position position="1188"/>
    </location>
</feature>
<feature type="domain" description="Response regulatory" evidence="15">
    <location>
        <begin position="1140"/>
        <end position="1255"/>
    </location>
</feature>
<dbReference type="EC" id="2.7.13.3" evidence="2"/>
<dbReference type="Gene3D" id="2.60.40.10">
    <property type="entry name" value="Immunoglobulins"/>
    <property type="match status" value="1"/>
</dbReference>
<dbReference type="GO" id="GO:0000155">
    <property type="term" value="F:phosphorelay sensor kinase activity"/>
    <property type="evidence" value="ECO:0007669"/>
    <property type="project" value="InterPro"/>
</dbReference>
<keyword evidence="10" id="KW-0238">DNA-binding</keyword>
<accession>A0AAJ5WZA2</accession>
<evidence type="ECO:0000256" key="5">
    <source>
        <dbReference type="ARBA" id="ARBA00022741"/>
    </source>
</evidence>
<dbReference type="PROSITE" id="PS50109">
    <property type="entry name" value="HIS_KIN"/>
    <property type="match status" value="1"/>
</dbReference>
<comment type="catalytic activity">
    <reaction evidence="1">
        <text>ATP + protein L-histidine = ADP + protein N-phospho-L-histidine.</text>
        <dbReference type="EC" id="2.7.13.3"/>
    </reaction>
</comment>
<organism evidence="16 17">
    <name type="scientific">Candidatus Pseudobacter hemicellulosilyticus</name>
    <dbReference type="NCBI Taxonomy" id="3121375"/>
    <lineage>
        <taxon>Bacteria</taxon>
        <taxon>Pseudomonadati</taxon>
        <taxon>Bacteroidota</taxon>
        <taxon>Chitinophagia</taxon>
        <taxon>Chitinophagales</taxon>
        <taxon>Chitinophagaceae</taxon>
        <taxon>Pseudobacter</taxon>
    </lineage>
</organism>
<evidence type="ECO:0000256" key="10">
    <source>
        <dbReference type="ARBA" id="ARBA00023125"/>
    </source>
</evidence>
<evidence type="ECO:0000313" key="16">
    <source>
        <dbReference type="EMBL" id="WEK38327.1"/>
    </source>
</evidence>
<dbReference type="FunFam" id="1.10.287.130:FF:000045">
    <property type="entry name" value="Two-component system sensor histidine kinase/response regulator"/>
    <property type="match status" value="1"/>
</dbReference>
<dbReference type="SUPFAM" id="SSF47384">
    <property type="entry name" value="Homodimeric domain of signal transducing histidine kinase"/>
    <property type="match status" value="1"/>
</dbReference>
<dbReference type="InterPro" id="IPR011110">
    <property type="entry name" value="Reg_prop"/>
</dbReference>
<dbReference type="EMBL" id="CP119311">
    <property type="protein sequence ID" value="WEK38327.1"/>
    <property type="molecule type" value="Genomic_DNA"/>
</dbReference>
<proteinExistence type="predicted"/>
<dbReference type="SUPFAM" id="SSF55874">
    <property type="entry name" value="ATPase domain of HSP90 chaperone/DNA topoisomerase II/histidine kinase"/>
    <property type="match status" value="1"/>
</dbReference>
<evidence type="ECO:0000256" key="2">
    <source>
        <dbReference type="ARBA" id="ARBA00012438"/>
    </source>
</evidence>
<dbReference type="InterPro" id="IPR036097">
    <property type="entry name" value="HisK_dim/P_sf"/>
</dbReference>
<dbReference type="Gene3D" id="3.30.565.10">
    <property type="entry name" value="Histidine kinase-like ATPase, C-terminal domain"/>
    <property type="match status" value="1"/>
</dbReference>
<dbReference type="Pfam" id="PF07494">
    <property type="entry name" value="Reg_prop"/>
    <property type="match status" value="6"/>
</dbReference>
<dbReference type="SUPFAM" id="SSF46689">
    <property type="entry name" value="Homeodomain-like"/>
    <property type="match status" value="1"/>
</dbReference>
<dbReference type="GO" id="GO:0005524">
    <property type="term" value="F:ATP binding"/>
    <property type="evidence" value="ECO:0007669"/>
    <property type="project" value="UniProtKB-KW"/>
</dbReference>
<dbReference type="InterPro" id="IPR015943">
    <property type="entry name" value="WD40/YVTN_repeat-like_dom_sf"/>
</dbReference>
<dbReference type="GO" id="GO:0003700">
    <property type="term" value="F:DNA-binding transcription factor activity"/>
    <property type="evidence" value="ECO:0007669"/>
    <property type="project" value="InterPro"/>
</dbReference>
<evidence type="ECO:0000259" key="13">
    <source>
        <dbReference type="PROSITE" id="PS01124"/>
    </source>
</evidence>
<evidence type="ECO:0000256" key="9">
    <source>
        <dbReference type="ARBA" id="ARBA00023015"/>
    </source>
</evidence>
<dbReference type="SUPFAM" id="SSF63829">
    <property type="entry name" value="Calcium-dependent phosphotriesterase"/>
    <property type="match status" value="3"/>
</dbReference>
<protein>
    <recommendedName>
        <fullName evidence="2">histidine kinase</fullName>
        <ecNumber evidence="2">2.7.13.3</ecNumber>
    </recommendedName>
</protein>
<dbReference type="Pfam" id="PF00072">
    <property type="entry name" value="Response_reg"/>
    <property type="match status" value="1"/>
</dbReference>
<keyword evidence="8" id="KW-0902">Two-component regulatory system</keyword>
<dbReference type="FunFam" id="2.60.40.10:FF:000791">
    <property type="entry name" value="Two-component system sensor histidine kinase/response regulator"/>
    <property type="match status" value="1"/>
</dbReference>
<feature type="domain" description="HTH araC/xylS-type" evidence="13">
    <location>
        <begin position="1288"/>
        <end position="1387"/>
    </location>
</feature>
<dbReference type="PANTHER" id="PTHR43547">
    <property type="entry name" value="TWO-COMPONENT HISTIDINE KINASE"/>
    <property type="match status" value="1"/>
</dbReference>
<gene>
    <name evidence="16" type="ORF">P0Y53_12540</name>
</gene>
<dbReference type="InterPro" id="IPR036890">
    <property type="entry name" value="HATPase_C_sf"/>
</dbReference>
<dbReference type="InterPro" id="IPR003594">
    <property type="entry name" value="HATPase_dom"/>
</dbReference>
<dbReference type="Pfam" id="PF07495">
    <property type="entry name" value="Y_Y_Y"/>
    <property type="match status" value="1"/>
</dbReference>
<evidence type="ECO:0000259" key="14">
    <source>
        <dbReference type="PROSITE" id="PS50109"/>
    </source>
</evidence>
<dbReference type="PROSITE" id="PS00041">
    <property type="entry name" value="HTH_ARAC_FAMILY_1"/>
    <property type="match status" value="1"/>
</dbReference>
<dbReference type="Gene3D" id="1.10.287.130">
    <property type="match status" value="1"/>
</dbReference>
<dbReference type="PROSITE" id="PS50110">
    <property type="entry name" value="RESPONSE_REGULATORY"/>
    <property type="match status" value="1"/>
</dbReference>
<dbReference type="PRINTS" id="PR00344">
    <property type="entry name" value="BCTRLSENSOR"/>
</dbReference>
<dbReference type="SMART" id="SM00387">
    <property type="entry name" value="HATPase_c"/>
    <property type="match status" value="1"/>
</dbReference>
<name>A0AAJ5WZA2_9BACT</name>
<dbReference type="SMART" id="SM00388">
    <property type="entry name" value="HisKA"/>
    <property type="match status" value="1"/>
</dbReference>
<keyword evidence="11" id="KW-0804">Transcription</keyword>
<evidence type="ECO:0000256" key="12">
    <source>
        <dbReference type="PROSITE-ProRule" id="PRU00169"/>
    </source>
</evidence>
<evidence type="ECO:0000256" key="1">
    <source>
        <dbReference type="ARBA" id="ARBA00000085"/>
    </source>
</evidence>
<dbReference type="InterPro" id="IPR003661">
    <property type="entry name" value="HisK_dim/P_dom"/>
</dbReference>
<reference evidence="16" key="1">
    <citation type="submission" date="2023-03" db="EMBL/GenBank/DDBJ databases">
        <title>Andean soil-derived lignocellulolytic bacterial consortium as a source of novel taxa and putative plastic-active enzymes.</title>
        <authorList>
            <person name="Diaz-Garcia L."/>
            <person name="Chuvochina M."/>
            <person name="Feuerriegel G."/>
            <person name="Bunk B."/>
            <person name="Sproer C."/>
            <person name="Streit W.R."/>
            <person name="Rodriguez L.M."/>
            <person name="Overmann J."/>
            <person name="Jimenez D.J."/>
        </authorList>
    </citation>
    <scope>NUCLEOTIDE SEQUENCE</scope>
    <source>
        <strain evidence="16">MAG 7</strain>
    </source>
</reference>
<dbReference type="CDD" id="cd00082">
    <property type="entry name" value="HisKA"/>
    <property type="match status" value="1"/>
</dbReference>
<dbReference type="InterPro" id="IPR011006">
    <property type="entry name" value="CheY-like_superfamily"/>
</dbReference>
<keyword evidence="6" id="KW-0418">Kinase</keyword>
<evidence type="ECO:0000256" key="11">
    <source>
        <dbReference type="ARBA" id="ARBA00023163"/>
    </source>
</evidence>
<keyword evidence="9" id="KW-0805">Transcription regulation</keyword>
<dbReference type="SMART" id="SM00342">
    <property type="entry name" value="HTH_ARAC"/>
    <property type="match status" value="1"/>
</dbReference>
<dbReference type="CDD" id="cd17574">
    <property type="entry name" value="REC_OmpR"/>
    <property type="match status" value="1"/>
</dbReference>
<dbReference type="Pfam" id="PF12833">
    <property type="entry name" value="HTH_18"/>
    <property type="match status" value="1"/>
</dbReference>
<dbReference type="InterPro" id="IPR011123">
    <property type="entry name" value="Y_Y_Y"/>
</dbReference>
<keyword evidence="7" id="KW-0067">ATP-binding</keyword>
<evidence type="ECO:0000259" key="15">
    <source>
        <dbReference type="PROSITE" id="PS50110"/>
    </source>
</evidence>
<dbReference type="PANTHER" id="PTHR43547:SF2">
    <property type="entry name" value="HYBRID SIGNAL TRANSDUCTION HISTIDINE KINASE C"/>
    <property type="match status" value="1"/>
</dbReference>
<keyword evidence="4" id="KW-0808">Transferase</keyword>
<evidence type="ECO:0000256" key="3">
    <source>
        <dbReference type="ARBA" id="ARBA00022553"/>
    </source>
</evidence>
<evidence type="ECO:0000313" key="17">
    <source>
        <dbReference type="Proteomes" id="UP001220610"/>
    </source>
</evidence>
<dbReference type="FunFam" id="3.30.565.10:FF:000037">
    <property type="entry name" value="Hybrid sensor histidine kinase/response regulator"/>
    <property type="match status" value="1"/>
</dbReference>
<dbReference type="Gene3D" id="3.40.50.2300">
    <property type="match status" value="1"/>
</dbReference>
<evidence type="ECO:0000256" key="7">
    <source>
        <dbReference type="ARBA" id="ARBA00022840"/>
    </source>
</evidence>